<gene>
    <name evidence="1" type="ORF">SAMN02787113_01590</name>
</gene>
<proteinExistence type="predicted"/>
<evidence type="ECO:0000313" key="2">
    <source>
        <dbReference type="Proteomes" id="UP000199410"/>
    </source>
</evidence>
<comment type="caution">
    <text evidence="1">The sequence shown here is derived from an EMBL/GenBank/DDBJ whole genome shotgun (WGS) entry which is preliminary data.</text>
</comment>
<protein>
    <recommendedName>
        <fullName evidence="3">Bacteriocin</fullName>
    </recommendedName>
</protein>
<evidence type="ECO:0000313" key="1">
    <source>
        <dbReference type="EMBL" id="SEQ36495.1"/>
    </source>
</evidence>
<dbReference type="AlphaFoldDB" id="A0A1H9FF67"/>
<evidence type="ECO:0008006" key="3">
    <source>
        <dbReference type="Google" id="ProtNLM"/>
    </source>
</evidence>
<accession>A0A1H9FF67</accession>
<organism evidence="1 2">
    <name type="scientific">Lysinibacillus fusiformis</name>
    <dbReference type="NCBI Taxonomy" id="28031"/>
    <lineage>
        <taxon>Bacteria</taxon>
        <taxon>Bacillati</taxon>
        <taxon>Bacillota</taxon>
        <taxon>Bacilli</taxon>
        <taxon>Bacillales</taxon>
        <taxon>Bacillaceae</taxon>
        <taxon>Lysinibacillus</taxon>
    </lineage>
</organism>
<dbReference type="Proteomes" id="UP000199410">
    <property type="component" value="Unassembled WGS sequence"/>
</dbReference>
<dbReference type="EMBL" id="FOEL01000004">
    <property type="protein sequence ID" value="SEQ36495.1"/>
    <property type="molecule type" value="Genomic_DNA"/>
</dbReference>
<sequence>MEKTFKCLSSEELLSIDGGGAYSDFMKELWVGGGSTVGGLIGGAIGVGSSGSIKDAPIKGTAGGVTGAVAGGIIAGKIWDALH</sequence>
<name>A0A1H9FF67_9BACI</name>
<reference evidence="1 2" key="1">
    <citation type="submission" date="2016-10" db="EMBL/GenBank/DDBJ databases">
        <authorList>
            <person name="Varghese N."/>
            <person name="Submissions S."/>
        </authorList>
    </citation>
    <scope>NUCLEOTIDE SEQUENCE [LARGE SCALE GENOMIC DNA]</scope>
    <source>
        <strain evidence="1 2">TC-13</strain>
    </source>
</reference>